<sequence length="171" mass="19244">MEYYDKSILLALARAIKKPIKVNIKTKKVMQQTVLIPQVDDNEISQTPNNVTTQKSSVKRSNEAWPNTSSSCQVGTINALNAARMFIIDISIKIATTPMAPKELLKTYLKYLGKSVSLPWTLIGYFIDILLPSKQRVRVNCFKKCLNSCVLMGTKYSSSNFTWDKCCVVGR</sequence>
<proteinExistence type="predicted"/>
<reference evidence="1" key="1">
    <citation type="submission" date="2018-05" db="EMBL/GenBank/DDBJ databases">
        <title>Draft genome of Mucuna pruriens seed.</title>
        <authorList>
            <person name="Nnadi N.E."/>
            <person name="Vos R."/>
            <person name="Hasami M.H."/>
            <person name="Devisetty U.K."/>
            <person name="Aguiy J.C."/>
        </authorList>
    </citation>
    <scope>NUCLEOTIDE SEQUENCE [LARGE SCALE GENOMIC DNA]</scope>
    <source>
        <strain evidence="1">JCA_2017</strain>
    </source>
</reference>
<protein>
    <submittedName>
        <fullName evidence="1">Uncharacterized protein</fullName>
    </submittedName>
</protein>
<feature type="non-terminal residue" evidence="1">
    <location>
        <position position="1"/>
    </location>
</feature>
<organism evidence="1 2">
    <name type="scientific">Mucuna pruriens</name>
    <name type="common">Velvet bean</name>
    <name type="synonym">Dolichos pruriens</name>
    <dbReference type="NCBI Taxonomy" id="157652"/>
    <lineage>
        <taxon>Eukaryota</taxon>
        <taxon>Viridiplantae</taxon>
        <taxon>Streptophyta</taxon>
        <taxon>Embryophyta</taxon>
        <taxon>Tracheophyta</taxon>
        <taxon>Spermatophyta</taxon>
        <taxon>Magnoliopsida</taxon>
        <taxon>eudicotyledons</taxon>
        <taxon>Gunneridae</taxon>
        <taxon>Pentapetalae</taxon>
        <taxon>rosids</taxon>
        <taxon>fabids</taxon>
        <taxon>Fabales</taxon>
        <taxon>Fabaceae</taxon>
        <taxon>Papilionoideae</taxon>
        <taxon>50 kb inversion clade</taxon>
        <taxon>NPAAA clade</taxon>
        <taxon>indigoferoid/millettioid clade</taxon>
        <taxon>Phaseoleae</taxon>
        <taxon>Mucuna</taxon>
    </lineage>
</organism>
<dbReference type="AlphaFoldDB" id="A0A371HC34"/>
<evidence type="ECO:0000313" key="1">
    <source>
        <dbReference type="EMBL" id="RDY00361.1"/>
    </source>
</evidence>
<evidence type="ECO:0000313" key="2">
    <source>
        <dbReference type="Proteomes" id="UP000257109"/>
    </source>
</evidence>
<comment type="caution">
    <text evidence="1">The sequence shown here is derived from an EMBL/GenBank/DDBJ whole genome shotgun (WGS) entry which is preliminary data.</text>
</comment>
<name>A0A371HC34_MUCPR</name>
<gene>
    <name evidence="1" type="ORF">CR513_16472</name>
</gene>
<dbReference type="Proteomes" id="UP000257109">
    <property type="component" value="Unassembled WGS sequence"/>
</dbReference>
<keyword evidence="2" id="KW-1185">Reference proteome</keyword>
<accession>A0A371HC34</accession>
<dbReference type="EMBL" id="QJKJ01003015">
    <property type="protein sequence ID" value="RDY00361.1"/>
    <property type="molecule type" value="Genomic_DNA"/>
</dbReference>